<accession>A0A8S0WCI0</accession>
<comment type="caution">
    <text evidence="1">The sequence shown here is derived from an EMBL/GenBank/DDBJ whole genome shotgun (WGS) entry which is preliminary data.</text>
</comment>
<proteinExistence type="predicted"/>
<reference evidence="1 2" key="1">
    <citation type="submission" date="2020-01" db="EMBL/GenBank/DDBJ databases">
        <authorList>
            <person name="Gupta K D."/>
        </authorList>
    </citation>
    <scope>NUCLEOTIDE SEQUENCE [LARGE SCALE GENOMIC DNA]</scope>
</reference>
<name>A0A8S0WCI0_CYCAE</name>
<sequence>MRLSYSRARILPHHWDEGTRCDVGPRLHHLFDQGKFFFLPDDDALNHCSHKVGTALPFQPADPDAAVE</sequence>
<keyword evidence="2" id="KW-1185">Reference proteome</keyword>
<dbReference type="AlphaFoldDB" id="A0A8S0WCI0"/>
<dbReference type="EMBL" id="CACVBS010000046">
    <property type="protein sequence ID" value="CAA7264980.1"/>
    <property type="molecule type" value="Genomic_DNA"/>
</dbReference>
<evidence type="ECO:0000313" key="1">
    <source>
        <dbReference type="EMBL" id="CAA7264980.1"/>
    </source>
</evidence>
<protein>
    <submittedName>
        <fullName evidence="1">Uncharacterized protein</fullName>
    </submittedName>
</protein>
<organism evidence="1 2">
    <name type="scientific">Cyclocybe aegerita</name>
    <name type="common">Black poplar mushroom</name>
    <name type="synonym">Agrocybe aegerita</name>
    <dbReference type="NCBI Taxonomy" id="1973307"/>
    <lineage>
        <taxon>Eukaryota</taxon>
        <taxon>Fungi</taxon>
        <taxon>Dikarya</taxon>
        <taxon>Basidiomycota</taxon>
        <taxon>Agaricomycotina</taxon>
        <taxon>Agaricomycetes</taxon>
        <taxon>Agaricomycetidae</taxon>
        <taxon>Agaricales</taxon>
        <taxon>Agaricineae</taxon>
        <taxon>Bolbitiaceae</taxon>
        <taxon>Cyclocybe</taxon>
    </lineage>
</organism>
<gene>
    <name evidence="1" type="ORF">AAE3_LOCUS7181</name>
</gene>
<evidence type="ECO:0000313" key="2">
    <source>
        <dbReference type="Proteomes" id="UP000467700"/>
    </source>
</evidence>
<dbReference type="Proteomes" id="UP000467700">
    <property type="component" value="Unassembled WGS sequence"/>
</dbReference>